<dbReference type="GO" id="GO:0042597">
    <property type="term" value="C:periplasmic space"/>
    <property type="evidence" value="ECO:0007669"/>
    <property type="project" value="InterPro"/>
</dbReference>
<feature type="domain" description="Alginate lyase" evidence="4">
    <location>
        <begin position="47"/>
        <end position="274"/>
    </location>
</feature>
<accession>A0A4R3YWA9</accession>
<evidence type="ECO:0000259" key="4">
    <source>
        <dbReference type="Pfam" id="PF05426"/>
    </source>
</evidence>
<reference evidence="5 6" key="1">
    <citation type="submission" date="2019-03" db="EMBL/GenBank/DDBJ databases">
        <title>Above-ground endophytic microbial communities from plants in different locations in the United States.</title>
        <authorList>
            <person name="Frank C."/>
        </authorList>
    </citation>
    <scope>NUCLEOTIDE SEQUENCE [LARGE SCALE GENOMIC DNA]</scope>
    <source>
        <strain evidence="5 6">LP_13_YM</strain>
    </source>
</reference>
<organism evidence="5 6">
    <name type="scientific">Luteibacter rhizovicinus</name>
    <dbReference type="NCBI Taxonomy" id="242606"/>
    <lineage>
        <taxon>Bacteria</taxon>
        <taxon>Pseudomonadati</taxon>
        <taxon>Pseudomonadota</taxon>
        <taxon>Gammaproteobacteria</taxon>
        <taxon>Lysobacterales</taxon>
        <taxon>Rhodanobacteraceae</taxon>
        <taxon>Luteibacter</taxon>
    </lineage>
</organism>
<evidence type="ECO:0000256" key="2">
    <source>
        <dbReference type="ARBA" id="ARBA00023239"/>
    </source>
</evidence>
<evidence type="ECO:0000313" key="5">
    <source>
        <dbReference type="EMBL" id="TCV97377.1"/>
    </source>
</evidence>
<evidence type="ECO:0000256" key="1">
    <source>
        <dbReference type="ARBA" id="ARBA00022729"/>
    </source>
</evidence>
<keyword evidence="6" id="KW-1185">Reference proteome</keyword>
<dbReference type="Gene3D" id="1.50.10.100">
    <property type="entry name" value="Chondroitin AC/alginate lyase"/>
    <property type="match status" value="1"/>
</dbReference>
<comment type="caution">
    <text evidence="5">The sequence shown here is derived from an EMBL/GenBank/DDBJ whole genome shotgun (WGS) entry which is preliminary data.</text>
</comment>
<dbReference type="GO" id="GO:0016829">
    <property type="term" value="F:lyase activity"/>
    <property type="evidence" value="ECO:0007669"/>
    <property type="project" value="UniProtKB-KW"/>
</dbReference>
<proteinExistence type="predicted"/>
<keyword evidence="2 5" id="KW-0456">Lyase</keyword>
<feature type="chain" id="PRO_5020819776" evidence="3">
    <location>
        <begin position="16"/>
        <end position="342"/>
    </location>
</feature>
<dbReference type="EMBL" id="SMCS01000001">
    <property type="protein sequence ID" value="TCV97377.1"/>
    <property type="molecule type" value="Genomic_DNA"/>
</dbReference>
<dbReference type="OrthoDB" id="1043373at2"/>
<dbReference type="InterPro" id="IPR008397">
    <property type="entry name" value="Alginate_lyase_dom"/>
</dbReference>
<gene>
    <name evidence="5" type="ORF">EC912_101386</name>
</gene>
<dbReference type="InterPro" id="IPR008929">
    <property type="entry name" value="Chondroitin_lyas"/>
</dbReference>
<dbReference type="Proteomes" id="UP000295645">
    <property type="component" value="Unassembled WGS sequence"/>
</dbReference>
<evidence type="ECO:0000256" key="3">
    <source>
        <dbReference type="SAM" id="SignalP"/>
    </source>
</evidence>
<dbReference type="Pfam" id="PF05426">
    <property type="entry name" value="Alginate_lyase"/>
    <property type="match status" value="1"/>
</dbReference>
<dbReference type="AlphaFoldDB" id="A0A4R3YWA9"/>
<keyword evidence="1 3" id="KW-0732">Signal</keyword>
<feature type="signal peptide" evidence="3">
    <location>
        <begin position="1"/>
        <end position="15"/>
    </location>
</feature>
<protein>
    <submittedName>
        <fullName evidence="5">Alginate lyase</fullName>
    </submittedName>
</protein>
<evidence type="ECO:0000313" key="6">
    <source>
        <dbReference type="Proteomes" id="UP000295645"/>
    </source>
</evidence>
<name>A0A4R3YWA9_9GAMM</name>
<dbReference type="SUPFAM" id="SSF48230">
    <property type="entry name" value="Chondroitin AC/alginate lyase"/>
    <property type="match status" value="1"/>
</dbReference>
<sequence>MMLAVLLAIALPAMADPRPCAGQPPLDSSVRASLIRHVSPLLDSTPHPPARVHTEGLLPHEGIRDESIEVERELPLMRDAALAWRAGAGDAYLKMATRYLDAWVTTYHPDFNPIDETNFDALIDTYTLIQQAMPPANKARATQFLRAWAQGYVERTHDARKAHDHRGSWQNNWQSHRVKLVTLIAVALEDAQLFTEARELYREQVAQNLRPDGEPIDFAERDALHYVVYDLEPLLRAALAARSRGENWYAADIHGASLETSVRWLRPYAAGEKQHEEFVHSTVAFDAKRAAIGAKGYAGPFDPKTAANVYWMASEFDAAYRALAQRLRSQPPTDRYVCAAKD</sequence>